<keyword evidence="1" id="KW-0812">Transmembrane</keyword>
<dbReference type="EMBL" id="NQWI01000061">
    <property type="protein sequence ID" value="PDW02568.1"/>
    <property type="molecule type" value="Genomic_DNA"/>
</dbReference>
<keyword evidence="3" id="KW-1185">Reference proteome</keyword>
<dbReference type="RefSeq" id="WP_097644585.1">
    <property type="nucleotide sequence ID" value="NZ_NQWI01000061.1"/>
</dbReference>
<feature type="transmembrane region" description="Helical" evidence="1">
    <location>
        <begin position="15"/>
        <end position="39"/>
    </location>
</feature>
<dbReference type="Proteomes" id="UP000220527">
    <property type="component" value="Unassembled WGS sequence"/>
</dbReference>
<evidence type="ECO:0000313" key="3">
    <source>
        <dbReference type="Proteomes" id="UP000220527"/>
    </source>
</evidence>
<gene>
    <name evidence="2" type="ORF">CJ255_13270</name>
</gene>
<proteinExistence type="predicted"/>
<dbReference type="AlphaFoldDB" id="A0A2A6RI76"/>
<keyword evidence="1" id="KW-1133">Transmembrane helix</keyword>
<organism evidence="2 3">
    <name type="scientific">Candidatus Viridilinea mediisalina</name>
    <dbReference type="NCBI Taxonomy" id="2024553"/>
    <lineage>
        <taxon>Bacteria</taxon>
        <taxon>Bacillati</taxon>
        <taxon>Chloroflexota</taxon>
        <taxon>Chloroflexia</taxon>
        <taxon>Chloroflexales</taxon>
        <taxon>Chloroflexineae</taxon>
        <taxon>Oscillochloridaceae</taxon>
        <taxon>Candidatus Viridilinea</taxon>
    </lineage>
</organism>
<protein>
    <submittedName>
        <fullName evidence="2">Uncharacterized protein</fullName>
    </submittedName>
</protein>
<keyword evidence="1" id="KW-0472">Membrane</keyword>
<evidence type="ECO:0000256" key="1">
    <source>
        <dbReference type="SAM" id="Phobius"/>
    </source>
</evidence>
<accession>A0A2A6RI76</accession>
<name>A0A2A6RI76_9CHLR</name>
<comment type="caution">
    <text evidence="2">The sequence shown here is derived from an EMBL/GenBank/DDBJ whole genome shotgun (WGS) entry which is preliminary data.</text>
</comment>
<sequence length="65" mass="7064">MPVGLGEATEMIGPFAPVLVCWASLIVTVIALCLTFFWTNITAFARITRQGRKPTAGSVVKRSIR</sequence>
<dbReference type="OrthoDB" id="164347at2"/>
<reference evidence="3" key="1">
    <citation type="submission" date="2017-08" db="EMBL/GenBank/DDBJ databases">
        <authorList>
            <person name="Grouzdev D.S."/>
            <person name="Gaisin V.A."/>
            <person name="Rysina M.S."/>
            <person name="Gorlenko V.M."/>
        </authorList>
    </citation>
    <scope>NUCLEOTIDE SEQUENCE [LARGE SCALE GENOMIC DNA]</scope>
    <source>
        <strain evidence="3">Kir15-3F</strain>
    </source>
</reference>
<evidence type="ECO:0000313" key="2">
    <source>
        <dbReference type="EMBL" id="PDW02568.1"/>
    </source>
</evidence>